<accession>A0A5A7PD71</accession>
<comment type="caution">
    <text evidence="1">The sequence shown here is derived from an EMBL/GenBank/DDBJ whole genome shotgun (WGS) entry which is preliminary data.</text>
</comment>
<keyword evidence="2" id="KW-1185">Reference proteome</keyword>
<sequence length="304" mass="33999">MEILGCGAPHPPLVFFKCPSESSSGSDPLWFVCLSQLRHHYQYLIDQNPGAIETNAAEDFEHGFHEADVEHGLRELEVAKVAGAVGHAGHARLAPHPPVDGPQPRVAQARGLRLTSFDGVAVLYTHHRHTPLQEKNDGKKFGSYHKCTRKNSPNINSNIMRRRVTISSGLRIPNWTARILATSAVECGKRKSMAVFWLESRRMRTGIFIPSVVLSSYGCMSYRRSAAMASKRDEFFPDTGNYDEKLGRGLALSRRGPLLPYGSRSRSRLLLTGPSKTRYAIANLNVGRCREVAERRQMEKHKEL</sequence>
<dbReference type="Proteomes" id="UP000325081">
    <property type="component" value="Unassembled WGS sequence"/>
</dbReference>
<protein>
    <submittedName>
        <fullName evidence="1">Inositol polyphosphate 5-phosphatase 11</fullName>
    </submittedName>
</protein>
<evidence type="ECO:0000313" key="1">
    <source>
        <dbReference type="EMBL" id="GER30895.1"/>
    </source>
</evidence>
<name>A0A5A7PD71_STRAF</name>
<dbReference type="AlphaFoldDB" id="A0A5A7PD71"/>
<organism evidence="1 2">
    <name type="scientific">Striga asiatica</name>
    <name type="common">Asiatic witchweed</name>
    <name type="synonym">Buchnera asiatica</name>
    <dbReference type="NCBI Taxonomy" id="4170"/>
    <lineage>
        <taxon>Eukaryota</taxon>
        <taxon>Viridiplantae</taxon>
        <taxon>Streptophyta</taxon>
        <taxon>Embryophyta</taxon>
        <taxon>Tracheophyta</taxon>
        <taxon>Spermatophyta</taxon>
        <taxon>Magnoliopsida</taxon>
        <taxon>eudicotyledons</taxon>
        <taxon>Gunneridae</taxon>
        <taxon>Pentapetalae</taxon>
        <taxon>asterids</taxon>
        <taxon>lamiids</taxon>
        <taxon>Lamiales</taxon>
        <taxon>Orobanchaceae</taxon>
        <taxon>Buchnereae</taxon>
        <taxon>Striga</taxon>
    </lineage>
</organism>
<reference evidence="2" key="1">
    <citation type="journal article" date="2019" name="Curr. Biol.">
        <title>Genome Sequence of Striga asiatica Provides Insight into the Evolution of Plant Parasitism.</title>
        <authorList>
            <person name="Yoshida S."/>
            <person name="Kim S."/>
            <person name="Wafula E.K."/>
            <person name="Tanskanen J."/>
            <person name="Kim Y.M."/>
            <person name="Honaas L."/>
            <person name="Yang Z."/>
            <person name="Spallek T."/>
            <person name="Conn C.E."/>
            <person name="Ichihashi Y."/>
            <person name="Cheong K."/>
            <person name="Cui S."/>
            <person name="Der J.P."/>
            <person name="Gundlach H."/>
            <person name="Jiao Y."/>
            <person name="Hori C."/>
            <person name="Ishida J.K."/>
            <person name="Kasahara H."/>
            <person name="Kiba T."/>
            <person name="Kim M.S."/>
            <person name="Koo N."/>
            <person name="Laohavisit A."/>
            <person name="Lee Y.H."/>
            <person name="Lumba S."/>
            <person name="McCourt P."/>
            <person name="Mortimer J.C."/>
            <person name="Mutuku J.M."/>
            <person name="Nomura T."/>
            <person name="Sasaki-Sekimoto Y."/>
            <person name="Seto Y."/>
            <person name="Wang Y."/>
            <person name="Wakatake T."/>
            <person name="Sakakibara H."/>
            <person name="Demura T."/>
            <person name="Yamaguchi S."/>
            <person name="Yoneyama K."/>
            <person name="Manabe R.I."/>
            <person name="Nelson D.C."/>
            <person name="Schulman A.H."/>
            <person name="Timko M.P."/>
            <person name="dePamphilis C.W."/>
            <person name="Choi D."/>
            <person name="Shirasu K."/>
        </authorList>
    </citation>
    <scope>NUCLEOTIDE SEQUENCE [LARGE SCALE GENOMIC DNA]</scope>
    <source>
        <strain evidence="2">cv. UVA1</strain>
    </source>
</reference>
<proteinExistence type="predicted"/>
<gene>
    <name evidence="1" type="ORF">STAS_06856</name>
</gene>
<dbReference type="EMBL" id="BKCP01004405">
    <property type="protein sequence ID" value="GER30895.1"/>
    <property type="molecule type" value="Genomic_DNA"/>
</dbReference>
<evidence type="ECO:0000313" key="2">
    <source>
        <dbReference type="Proteomes" id="UP000325081"/>
    </source>
</evidence>